<comment type="subcellular location">
    <subcellularLocation>
        <location evidence="1">Cell membrane</location>
        <topology evidence="1">Multi-pass membrane protein</topology>
    </subcellularLocation>
</comment>
<dbReference type="EMBL" id="AWYA01000123">
    <property type="protein sequence ID" value="KIC04199.1"/>
    <property type="molecule type" value="Genomic_DNA"/>
</dbReference>
<dbReference type="PANTHER" id="PTHR30213">
    <property type="entry name" value="INNER MEMBRANE PROTEIN YHJD"/>
    <property type="match status" value="1"/>
</dbReference>
<keyword evidence="5 6" id="KW-0472">Membrane</keyword>
<dbReference type="AlphaFoldDB" id="A0A837DTC8"/>
<evidence type="ECO:0000256" key="3">
    <source>
        <dbReference type="ARBA" id="ARBA00022692"/>
    </source>
</evidence>
<accession>A0A837DTC8</accession>
<feature type="transmembrane region" description="Helical" evidence="6">
    <location>
        <begin position="186"/>
        <end position="206"/>
    </location>
</feature>
<dbReference type="Pfam" id="PF03631">
    <property type="entry name" value="Virul_fac_BrkB"/>
    <property type="match status" value="1"/>
</dbReference>
<evidence type="ECO:0000256" key="4">
    <source>
        <dbReference type="ARBA" id="ARBA00022989"/>
    </source>
</evidence>
<dbReference type="Proteomes" id="UP000031011">
    <property type="component" value="Unassembled WGS sequence"/>
</dbReference>
<keyword evidence="3 6" id="KW-0812">Transmembrane</keyword>
<proteinExistence type="predicted"/>
<evidence type="ECO:0000313" key="7">
    <source>
        <dbReference type="EMBL" id="KIC04199.1"/>
    </source>
</evidence>
<feature type="transmembrane region" description="Helical" evidence="6">
    <location>
        <begin position="139"/>
        <end position="166"/>
    </location>
</feature>
<feature type="transmembrane region" description="Helical" evidence="6">
    <location>
        <begin position="250"/>
        <end position="274"/>
    </location>
</feature>
<evidence type="ECO:0000256" key="1">
    <source>
        <dbReference type="ARBA" id="ARBA00004651"/>
    </source>
</evidence>
<name>A0A837DTC8_9LACO</name>
<dbReference type="InterPro" id="IPR017039">
    <property type="entry name" value="Virul_fac_BrkB"/>
</dbReference>
<feature type="transmembrane region" description="Helical" evidence="6">
    <location>
        <begin position="38"/>
        <end position="60"/>
    </location>
</feature>
<comment type="caution">
    <text evidence="7">The sequence shown here is derived from an EMBL/GenBank/DDBJ whole genome shotgun (WGS) entry which is preliminary data.</text>
</comment>
<feature type="transmembrane region" description="Helical" evidence="6">
    <location>
        <begin position="215"/>
        <end position="238"/>
    </location>
</feature>
<dbReference type="GO" id="GO:0005886">
    <property type="term" value="C:plasma membrane"/>
    <property type="evidence" value="ECO:0007669"/>
    <property type="project" value="UniProtKB-SubCell"/>
</dbReference>
<organism evidence="7 8">
    <name type="scientific">Ligilactobacillus ruminis DPC 6832</name>
    <dbReference type="NCBI Taxonomy" id="1402208"/>
    <lineage>
        <taxon>Bacteria</taxon>
        <taxon>Bacillati</taxon>
        <taxon>Bacillota</taxon>
        <taxon>Bacilli</taxon>
        <taxon>Lactobacillales</taxon>
        <taxon>Lactobacillaceae</taxon>
        <taxon>Ligilactobacillus</taxon>
    </lineage>
</organism>
<evidence type="ECO:0000256" key="2">
    <source>
        <dbReference type="ARBA" id="ARBA00022475"/>
    </source>
</evidence>
<keyword evidence="2" id="KW-1003">Cell membrane</keyword>
<sequence length="309" mass="34780">MKGRRVHVKDVNKGVRTFFLSAASRFNQANVSNEAIVISYYALLAIIPLMIFIGNLLPLLHLKAGTVLTYIEMAIPRSIYQTLKPFIIQYLENGSSGGAASISGLVSVWAASRGFNAMKKSLNVAYGVENSQGMLARRLFAFLFTAFLGVAFVLLFIIYSFGQAVLEYLAPLFNLPMDMIDTFNQVKWPTIMVGIFWIMVLLYAFIPNAKLHFRFIWPGALFATCGWMVLTQGFSVYVKYFARTVLSYGTIGTVIVVLFWLNFTCWVIMVGGIINATLEEMCFGEVKPKYDPIENFGKNAYNRFLKCKK</sequence>
<dbReference type="PANTHER" id="PTHR30213:SF0">
    <property type="entry name" value="UPF0761 MEMBRANE PROTEIN YIHY"/>
    <property type="match status" value="1"/>
</dbReference>
<dbReference type="PIRSF" id="PIRSF035875">
    <property type="entry name" value="RNase_BN"/>
    <property type="match status" value="1"/>
</dbReference>
<reference evidence="7 8" key="1">
    <citation type="journal article" date="2015" name="BMC Microbiol.">
        <title>Lactobacillus ruminis strains cluster according to their mammalian gut source.</title>
        <authorList>
            <person name="O' Donnell M.M."/>
            <person name="Harris H.M."/>
            <person name="Lynch D.B."/>
            <person name="Ross R.P."/>
            <person name="O'Toole P.W."/>
        </authorList>
    </citation>
    <scope>NUCLEOTIDE SEQUENCE [LARGE SCALE GENOMIC DNA]</scope>
    <source>
        <strain evidence="7 8">DPC 6832</strain>
    </source>
</reference>
<evidence type="ECO:0000256" key="5">
    <source>
        <dbReference type="ARBA" id="ARBA00023136"/>
    </source>
</evidence>
<evidence type="ECO:0000256" key="6">
    <source>
        <dbReference type="SAM" id="Phobius"/>
    </source>
</evidence>
<protein>
    <submittedName>
        <fullName evidence="7">Ribonuclease BN</fullName>
    </submittedName>
</protein>
<evidence type="ECO:0000313" key="8">
    <source>
        <dbReference type="Proteomes" id="UP000031011"/>
    </source>
</evidence>
<dbReference type="NCBIfam" id="TIGR00765">
    <property type="entry name" value="yihY_not_rbn"/>
    <property type="match status" value="1"/>
</dbReference>
<keyword evidence="4 6" id="KW-1133">Transmembrane helix</keyword>
<gene>
    <name evidence="7" type="ORF">LRN_0637</name>
</gene>